<evidence type="ECO:0000313" key="4">
    <source>
        <dbReference type="Proteomes" id="UP000887574"/>
    </source>
</evidence>
<dbReference type="InterPro" id="IPR011333">
    <property type="entry name" value="SKP1/BTB/POZ_sf"/>
</dbReference>
<dbReference type="PROSITE" id="PS50097">
    <property type="entry name" value="BTB"/>
    <property type="match status" value="1"/>
</dbReference>
<feature type="domain" description="BTB" evidence="3">
    <location>
        <begin position="25"/>
        <end position="85"/>
    </location>
</feature>
<dbReference type="WBParaSite" id="jg15109.2">
    <property type="protein sequence ID" value="jg15109.2"/>
    <property type="gene ID" value="jg15109"/>
</dbReference>
<feature type="transmembrane region" description="Helical" evidence="2">
    <location>
        <begin position="307"/>
        <end position="329"/>
    </location>
</feature>
<name>A0A915D3W4_9BILA</name>
<feature type="transmembrane region" description="Helical" evidence="2">
    <location>
        <begin position="274"/>
        <end position="295"/>
    </location>
</feature>
<reference evidence="5" key="1">
    <citation type="submission" date="2022-11" db="UniProtKB">
        <authorList>
            <consortium name="WormBaseParasite"/>
        </authorList>
    </citation>
    <scope>IDENTIFICATION</scope>
</reference>
<feature type="transmembrane region" description="Helical" evidence="2">
    <location>
        <begin position="240"/>
        <end position="262"/>
    </location>
</feature>
<dbReference type="AlphaFoldDB" id="A0A915D3W4"/>
<dbReference type="Gene3D" id="3.30.710.10">
    <property type="entry name" value="Potassium Channel Kv1.1, Chain A"/>
    <property type="match status" value="1"/>
</dbReference>
<dbReference type="Pfam" id="PF00651">
    <property type="entry name" value="BTB"/>
    <property type="match status" value="1"/>
</dbReference>
<dbReference type="SUPFAM" id="SSF54695">
    <property type="entry name" value="POZ domain"/>
    <property type="match status" value="1"/>
</dbReference>
<accession>A0A915D3W4</accession>
<dbReference type="PANTHER" id="PTHR22744">
    <property type="entry name" value="HELIX LOOP HELIX PROTEIN 21-RELATED"/>
    <property type="match status" value="1"/>
</dbReference>
<feature type="transmembrane region" description="Helical" evidence="2">
    <location>
        <begin position="140"/>
        <end position="159"/>
    </location>
</feature>
<proteinExistence type="predicted"/>
<keyword evidence="2" id="KW-0472">Membrane</keyword>
<dbReference type="Proteomes" id="UP000887574">
    <property type="component" value="Unplaced"/>
</dbReference>
<feature type="region of interest" description="Disordered" evidence="1">
    <location>
        <begin position="411"/>
        <end position="431"/>
    </location>
</feature>
<feature type="compositionally biased region" description="Acidic residues" evidence="1">
    <location>
        <begin position="411"/>
        <end position="422"/>
    </location>
</feature>
<evidence type="ECO:0000256" key="2">
    <source>
        <dbReference type="SAM" id="Phobius"/>
    </source>
</evidence>
<dbReference type="CDD" id="cd18186">
    <property type="entry name" value="BTB_POZ_ZBTB_KLHL-like"/>
    <property type="match status" value="1"/>
</dbReference>
<organism evidence="4 5">
    <name type="scientific">Ditylenchus dipsaci</name>
    <dbReference type="NCBI Taxonomy" id="166011"/>
    <lineage>
        <taxon>Eukaryota</taxon>
        <taxon>Metazoa</taxon>
        <taxon>Ecdysozoa</taxon>
        <taxon>Nematoda</taxon>
        <taxon>Chromadorea</taxon>
        <taxon>Rhabditida</taxon>
        <taxon>Tylenchina</taxon>
        <taxon>Tylenchomorpha</taxon>
        <taxon>Sphaerularioidea</taxon>
        <taxon>Anguinidae</taxon>
        <taxon>Anguininae</taxon>
        <taxon>Ditylenchus</taxon>
    </lineage>
</organism>
<feature type="transmembrane region" description="Helical" evidence="2">
    <location>
        <begin position="179"/>
        <end position="198"/>
    </location>
</feature>
<keyword evidence="4" id="KW-1185">Reference proteome</keyword>
<dbReference type="PANTHER" id="PTHR22744:SF14">
    <property type="entry name" value="BTB DOMAIN-CONTAINING PROTEIN-RELATED"/>
    <property type="match status" value="1"/>
</dbReference>
<dbReference type="InterPro" id="IPR000210">
    <property type="entry name" value="BTB/POZ_dom"/>
</dbReference>
<protein>
    <submittedName>
        <fullName evidence="5">BTB domain-containing protein</fullName>
    </submittedName>
</protein>
<evidence type="ECO:0000313" key="5">
    <source>
        <dbReference type="WBParaSite" id="jg15109.2"/>
    </source>
</evidence>
<evidence type="ECO:0000256" key="1">
    <source>
        <dbReference type="SAM" id="MobiDB-lite"/>
    </source>
</evidence>
<evidence type="ECO:0000259" key="3">
    <source>
        <dbReference type="PROSITE" id="PS50097"/>
    </source>
</evidence>
<feature type="transmembrane region" description="Helical" evidence="2">
    <location>
        <begin position="210"/>
        <end position="234"/>
    </location>
</feature>
<keyword evidence="2" id="KW-1133">Transmembrane helix</keyword>
<sequence length="431" mass="49027">MDIIKDDKQSQALVDEFCISSLFHYDCELLIGEKRVHVNKGYLLSVHSEFFNKLFKEDFTEKSSSEIIIGDVDVGKSCQLLQTIYPCDQGDSISVFNRHEFSQSVEQENIVKDVSLLEVNARRNTKKILETERLIHNDSVCLPSFTSVMIFVFICFMFLGIKPIHAMPTSQTSESYYNWWFWRILCVCGLALVVIAILQGICYRKSTRSAFVSVSSAYGLAAIGVSIMAASLTLGTKEQIIVSIANNVLVIFLLLISLIKPLNMSEVDRQYRVCALRCVGVVFYAVLVCIVRSLSGVPICTLVEVSSLFIATTLIIAEYANSVMVPRVATQNRQLANRRSRVNNRWDDGSVQTISDSLPEQQLKREFVQRAIEIQKRREAKKWEFRQGKAAIDQEKIDILLRARALEEEEEEFDKESAEEMNELCTEYETI</sequence>
<keyword evidence="2" id="KW-0812">Transmembrane</keyword>